<name>A0A5B7CHJ3_PORTR</name>
<accession>A0A5B7CHJ3</accession>
<gene>
    <name evidence="1" type="ORF">E2C01_001536</name>
</gene>
<dbReference type="EMBL" id="VSRR010000049">
    <property type="protein sequence ID" value="MPC08939.1"/>
    <property type="molecule type" value="Genomic_DNA"/>
</dbReference>
<protein>
    <submittedName>
        <fullName evidence="1">Uncharacterized protein</fullName>
    </submittedName>
</protein>
<dbReference type="Proteomes" id="UP000324222">
    <property type="component" value="Unassembled WGS sequence"/>
</dbReference>
<evidence type="ECO:0000313" key="2">
    <source>
        <dbReference type="Proteomes" id="UP000324222"/>
    </source>
</evidence>
<keyword evidence="2" id="KW-1185">Reference proteome</keyword>
<reference evidence="1 2" key="1">
    <citation type="submission" date="2019-05" db="EMBL/GenBank/DDBJ databases">
        <title>Another draft genome of Portunus trituberculatus and its Hox gene families provides insights of decapod evolution.</title>
        <authorList>
            <person name="Jeong J.-H."/>
            <person name="Song I."/>
            <person name="Kim S."/>
            <person name="Choi T."/>
            <person name="Kim D."/>
            <person name="Ryu S."/>
            <person name="Kim W."/>
        </authorList>
    </citation>
    <scope>NUCLEOTIDE SEQUENCE [LARGE SCALE GENOMIC DNA]</scope>
    <source>
        <tissue evidence="1">Muscle</tissue>
    </source>
</reference>
<comment type="caution">
    <text evidence="1">The sequence shown here is derived from an EMBL/GenBank/DDBJ whole genome shotgun (WGS) entry which is preliminary data.</text>
</comment>
<evidence type="ECO:0000313" key="1">
    <source>
        <dbReference type="EMBL" id="MPC08939.1"/>
    </source>
</evidence>
<dbReference type="AlphaFoldDB" id="A0A5B7CHJ3"/>
<organism evidence="1 2">
    <name type="scientific">Portunus trituberculatus</name>
    <name type="common">Swimming crab</name>
    <name type="synonym">Neptunus trituberculatus</name>
    <dbReference type="NCBI Taxonomy" id="210409"/>
    <lineage>
        <taxon>Eukaryota</taxon>
        <taxon>Metazoa</taxon>
        <taxon>Ecdysozoa</taxon>
        <taxon>Arthropoda</taxon>
        <taxon>Crustacea</taxon>
        <taxon>Multicrustacea</taxon>
        <taxon>Malacostraca</taxon>
        <taxon>Eumalacostraca</taxon>
        <taxon>Eucarida</taxon>
        <taxon>Decapoda</taxon>
        <taxon>Pleocyemata</taxon>
        <taxon>Brachyura</taxon>
        <taxon>Eubrachyura</taxon>
        <taxon>Portunoidea</taxon>
        <taxon>Portunidae</taxon>
        <taxon>Portuninae</taxon>
        <taxon>Portunus</taxon>
    </lineage>
</organism>
<proteinExistence type="predicted"/>
<sequence length="127" mass="13864">MAVFGAYWRDKVMDSVARTLVTRQFRICLDLHLNNVLLCVAFLHGGAEVFVPPVLPAMLHALVVPQSGGSLEGLPAHHTHLLQLLTVGLQVMVMLHQAASLLVTQQLGGRGEALRTNTACVLCWNKF</sequence>